<evidence type="ECO:0000313" key="2">
    <source>
        <dbReference type="Proteomes" id="UP000287033"/>
    </source>
</evidence>
<dbReference type="EMBL" id="BEZZ01001944">
    <property type="protein sequence ID" value="GCC20793.1"/>
    <property type="molecule type" value="Genomic_DNA"/>
</dbReference>
<keyword evidence="2" id="KW-1185">Reference proteome</keyword>
<comment type="caution">
    <text evidence="1">The sequence shown here is derived from an EMBL/GenBank/DDBJ whole genome shotgun (WGS) entry which is preliminary data.</text>
</comment>
<name>A0A401RRM7_CHIPU</name>
<reference evidence="1 2" key="1">
    <citation type="journal article" date="2018" name="Nat. Ecol. Evol.">
        <title>Shark genomes provide insights into elasmobranch evolution and the origin of vertebrates.</title>
        <authorList>
            <person name="Hara Y"/>
            <person name="Yamaguchi K"/>
            <person name="Onimaru K"/>
            <person name="Kadota M"/>
            <person name="Koyanagi M"/>
            <person name="Keeley SD"/>
            <person name="Tatsumi K"/>
            <person name="Tanaka K"/>
            <person name="Motone F"/>
            <person name="Kageyama Y"/>
            <person name="Nozu R"/>
            <person name="Adachi N"/>
            <person name="Nishimura O"/>
            <person name="Nakagawa R"/>
            <person name="Tanegashima C"/>
            <person name="Kiyatake I"/>
            <person name="Matsumoto R"/>
            <person name="Murakumo K"/>
            <person name="Nishida K"/>
            <person name="Terakita A"/>
            <person name="Kuratani S"/>
            <person name="Sato K"/>
            <person name="Hyodo S Kuraku.S."/>
        </authorList>
    </citation>
    <scope>NUCLEOTIDE SEQUENCE [LARGE SCALE GENOMIC DNA]</scope>
</reference>
<protein>
    <submittedName>
        <fullName evidence="1">Uncharacterized protein</fullName>
    </submittedName>
</protein>
<organism evidence="1 2">
    <name type="scientific">Chiloscyllium punctatum</name>
    <name type="common">Brownbanded bambooshark</name>
    <name type="synonym">Hemiscyllium punctatum</name>
    <dbReference type="NCBI Taxonomy" id="137246"/>
    <lineage>
        <taxon>Eukaryota</taxon>
        <taxon>Metazoa</taxon>
        <taxon>Chordata</taxon>
        <taxon>Craniata</taxon>
        <taxon>Vertebrata</taxon>
        <taxon>Chondrichthyes</taxon>
        <taxon>Elasmobranchii</taxon>
        <taxon>Galeomorphii</taxon>
        <taxon>Galeoidea</taxon>
        <taxon>Orectolobiformes</taxon>
        <taxon>Hemiscylliidae</taxon>
        <taxon>Chiloscyllium</taxon>
    </lineage>
</organism>
<accession>A0A401RRM7</accession>
<dbReference type="Proteomes" id="UP000287033">
    <property type="component" value="Unassembled WGS sequence"/>
</dbReference>
<dbReference type="AlphaFoldDB" id="A0A401RRM7"/>
<proteinExistence type="predicted"/>
<gene>
    <name evidence="1" type="ORF">chiPu_0019361</name>
</gene>
<sequence length="95" mass="11000">MYECNNYLKDQNNVTCLWYKAKCDQFLLTNSRMCSGGKWMQFRNVLEPINLLSQKAVKSLQSVRSHMQSRADAARPAQFLKQFVSVHVKSSARPQ</sequence>
<evidence type="ECO:0000313" key="1">
    <source>
        <dbReference type="EMBL" id="GCC20793.1"/>
    </source>
</evidence>